<dbReference type="AlphaFoldDB" id="A0A0H5DP94"/>
<dbReference type="Proteomes" id="UP000220251">
    <property type="component" value="Unassembled WGS sequence"/>
</dbReference>
<gene>
    <name evidence="1" type="ORF">ELAC_0397</name>
</gene>
<dbReference type="RefSeq" id="WP_098037614.1">
    <property type="nucleotide sequence ID" value="NZ_CWGJ01000006.1"/>
</dbReference>
<keyword evidence="2" id="KW-1185">Reference proteome</keyword>
<reference evidence="2" key="1">
    <citation type="submission" date="2015-06" db="EMBL/GenBank/DDBJ databases">
        <authorList>
            <person name="Bertelli C."/>
        </authorList>
    </citation>
    <scope>NUCLEOTIDE SEQUENCE [LARGE SCALE GENOMIC DNA]</scope>
    <source>
        <strain evidence="2">CRIB-30</strain>
    </source>
</reference>
<evidence type="ECO:0000313" key="2">
    <source>
        <dbReference type="Proteomes" id="UP000220251"/>
    </source>
</evidence>
<accession>A0A0H5DP94</accession>
<sequence>MNPLGVNSSFIPGLALPDELLMQGPQFTDDSLMGQYMSGGGLADIFNKDVLESAKEAVALQYQFLFGNMQFNIDVLIVLPADSPVLPVGGATPGAVPGVGGDLGAADIEAGALAPQEAVMGSSLEGGLNSWFSVNMLVAFTANMLTIQREMLFSKLAELGQELIAMEMIMDFARNVADCIIKAAEKQAAMYQMQAIAGILQAVGGFVQMGMAAGSVYCNMRANQWETRTDGQMTQFQTGNKKLDGFNSFCNNGGATALGSVFTGIGQAISGFAQAALTLQKAEYDSWKEVQQALGQLYQQILTSSAASQQELEEMIKNTLKKLEEITTANRKSQGISPTAQA</sequence>
<dbReference type="EMBL" id="CWGJ01000006">
    <property type="protein sequence ID" value="CRX37758.1"/>
    <property type="molecule type" value="Genomic_DNA"/>
</dbReference>
<evidence type="ECO:0000313" key="1">
    <source>
        <dbReference type="EMBL" id="CRX37758.1"/>
    </source>
</evidence>
<organism evidence="1 2">
    <name type="scientific">Estrella lausannensis</name>
    <dbReference type="NCBI Taxonomy" id="483423"/>
    <lineage>
        <taxon>Bacteria</taxon>
        <taxon>Pseudomonadati</taxon>
        <taxon>Chlamydiota</taxon>
        <taxon>Chlamydiia</taxon>
        <taxon>Parachlamydiales</taxon>
        <taxon>Candidatus Criblamydiaceae</taxon>
        <taxon>Estrella</taxon>
    </lineage>
</organism>
<protein>
    <submittedName>
        <fullName evidence="1">Uncharacterized protein</fullName>
    </submittedName>
</protein>
<proteinExistence type="predicted"/>
<name>A0A0H5DP94_9BACT</name>